<protein>
    <submittedName>
        <fullName evidence="2">Putative secreted protein</fullName>
    </submittedName>
</protein>
<keyword evidence="1" id="KW-0732">Signal</keyword>
<proteinExistence type="predicted"/>
<evidence type="ECO:0000313" key="2">
    <source>
        <dbReference type="EMBL" id="NOV43566.1"/>
    </source>
</evidence>
<evidence type="ECO:0000256" key="1">
    <source>
        <dbReference type="SAM" id="SignalP"/>
    </source>
</evidence>
<feature type="signal peptide" evidence="1">
    <location>
        <begin position="1"/>
        <end position="15"/>
    </location>
</feature>
<feature type="chain" id="PRO_5027056355" evidence="1">
    <location>
        <begin position="16"/>
        <end position="70"/>
    </location>
</feature>
<sequence length="70" mass="8249">MYTLLLLSFLVRVHSFNGIRYHARLQLSERRETRGQRPFTSRAQWPTCLKRITKTRTAYGYTLDGALLAF</sequence>
<name>A0A6M2DBS6_RHIMP</name>
<dbReference type="AlphaFoldDB" id="A0A6M2DBS6"/>
<accession>A0A6M2DBS6</accession>
<reference evidence="2" key="1">
    <citation type="submission" date="2019-09" db="EMBL/GenBank/DDBJ databases">
        <title>Organ-specific transcriptomic study of the physiology of the cattle tick, Rhipicephalus microplus.</title>
        <authorList>
            <person name="Tirloni L."/>
            <person name="Braz G."/>
            <person name="Gandara A.C.P."/>
            <person name="Sabadin G.A."/>
            <person name="da Silva R.M."/>
            <person name="Guizzo M.G."/>
            <person name="Machado J.A."/>
            <person name="Costa E.P."/>
            <person name="Gomes H.F."/>
            <person name="Moraes J."/>
            <person name="Mota M.B.S."/>
            <person name="Mesquita R.D."/>
            <person name="Alvarenga P.H."/>
            <person name="Alves F."/>
            <person name="Seixas A."/>
            <person name="da Fonseca R.N."/>
            <person name="Fogaca A."/>
            <person name="Logullo C."/>
            <person name="Tanaka A."/>
            <person name="Daffre S."/>
            <person name="Termignoni C."/>
            <person name="Vaz I.S.Jr."/>
            <person name="Oliveira P.L."/>
            <person name="Ribeiro J.M."/>
        </authorList>
    </citation>
    <scope>NUCLEOTIDE SEQUENCE</scope>
    <source>
        <strain evidence="2">Porto Alegre</strain>
    </source>
</reference>
<dbReference type="EMBL" id="GHWJ01010829">
    <property type="protein sequence ID" value="NOV43566.1"/>
    <property type="molecule type" value="Transcribed_RNA"/>
</dbReference>
<organism evidence="2">
    <name type="scientific">Rhipicephalus microplus</name>
    <name type="common">Cattle tick</name>
    <name type="synonym">Boophilus microplus</name>
    <dbReference type="NCBI Taxonomy" id="6941"/>
    <lineage>
        <taxon>Eukaryota</taxon>
        <taxon>Metazoa</taxon>
        <taxon>Ecdysozoa</taxon>
        <taxon>Arthropoda</taxon>
        <taxon>Chelicerata</taxon>
        <taxon>Arachnida</taxon>
        <taxon>Acari</taxon>
        <taxon>Parasitiformes</taxon>
        <taxon>Ixodida</taxon>
        <taxon>Ixodoidea</taxon>
        <taxon>Ixodidae</taxon>
        <taxon>Rhipicephalinae</taxon>
        <taxon>Rhipicephalus</taxon>
        <taxon>Boophilus</taxon>
    </lineage>
</organism>